<organism evidence="1 2">
    <name type="scientific">Melia azedarach</name>
    <name type="common">Chinaberry tree</name>
    <dbReference type="NCBI Taxonomy" id="155640"/>
    <lineage>
        <taxon>Eukaryota</taxon>
        <taxon>Viridiplantae</taxon>
        <taxon>Streptophyta</taxon>
        <taxon>Embryophyta</taxon>
        <taxon>Tracheophyta</taxon>
        <taxon>Spermatophyta</taxon>
        <taxon>Magnoliopsida</taxon>
        <taxon>eudicotyledons</taxon>
        <taxon>Gunneridae</taxon>
        <taxon>Pentapetalae</taxon>
        <taxon>rosids</taxon>
        <taxon>malvids</taxon>
        <taxon>Sapindales</taxon>
        <taxon>Meliaceae</taxon>
        <taxon>Melia</taxon>
    </lineage>
</organism>
<protein>
    <submittedName>
        <fullName evidence="1">Heat stress transcription factor B-2a-like</fullName>
    </submittedName>
</protein>
<sequence>MAPTPTTVEQNGDSTLTAAESQRSMPTPFLTKTYQLVDDHTIDDVISWNKDGSTFVVWNPTVFARDLLPRYFKHNNFSSFVRQLNTYGFKKVVPDRWEFANDCFRRGEKQLLREIQRRKMSTATTTTTTQPQPVSVTVAAVPLAKPMVSPSNSGEEQVISSNSSPAGAAHTCAQTGAGGHTCAEIIEENEKLRKENVQLNKQLSEMKNLCSNIFTLMSNYASGQAESGSQALDLLPEKRLAGQGEEVSLFGVAIGAKRAREGEGASTEDETMQLQLQLPVKSEALDCQRSGGDDHRNHQDAPWLRQSHRANQRVCN</sequence>
<evidence type="ECO:0000313" key="1">
    <source>
        <dbReference type="EMBL" id="KAJ4706070.1"/>
    </source>
</evidence>
<reference evidence="1 2" key="1">
    <citation type="journal article" date="2023" name="Science">
        <title>Complex scaffold remodeling in plant triterpene biosynthesis.</title>
        <authorList>
            <person name="De La Pena R."/>
            <person name="Hodgson H."/>
            <person name="Liu J.C."/>
            <person name="Stephenson M.J."/>
            <person name="Martin A.C."/>
            <person name="Owen C."/>
            <person name="Harkess A."/>
            <person name="Leebens-Mack J."/>
            <person name="Jimenez L.E."/>
            <person name="Osbourn A."/>
            <person name="Sattely E.S."/>
        </authorList>
    </citation>
    <scope>NUCLEOTIDE SEQUENCE [LARGE SCALE GENOMIC DNA]</scope>
    <source>
        <strain evidence="2">cv. JPN11</strain>
        <tissue evidence="1">Leaf</tissue>
    </source>
</reference>
<evidence type="ECO:0000313" key="2">
    <source>
        <dbReference type="Proteomes" id="UP001164539"/>
    </source>
</evidence>
<keyword evidence="2" id="KW-1185">Reference proteome</keyword>
<name>A0ACC1X3U1_MELAZ</name>
<accession>A0ACC1X3U1</accession>
<dbReference type="EMBL" id="CM051404">
    <property type="protein sequence ID" value="KAJ4706070.1"/>
    <property type="molecule type" value="Genomic_DNA"/>
</dbReference>
<gene>
    <name evidence="1" type="ORF">OWV82_019767</name>
</gene>
<proteinExistence type="predicted"/>
<comment type="caution">
    <text evidence="1">The sequence shown here is derived from an EMBL/GenBank/DDBJ whole genome shotgun (WGS) entry which is preliminary data.</text>
</comment>
<dbReference type="Proteomes" id="UP001164539">
    <property type="component" value="Chromosome 11"/>
</dbReference>